<sequence>MSAVEEVREALGTVLGKLAEARGHVNTALVAQDEAGAGFALLRGTNDVEALQSLTAHDASREELIQIPAILDRCAERIRSYASGIGANPAARTVGATTDSVPTQPGGRARSAPPRPPRPGKTHGRWCDSDGNAVVLESGKGGEYYEATRARGVALGLAKGIPNAEPSIARHVETQFVSRMIDQGIEYAEIEINRPVCGTTPKDQQ</sequence>
<gene>
    <name evidence="2" type="ORF">SacmaDRAFT_5313</name>
</gene>
<feature type="region of interest" description="Disordered" evidence="1">
    <location>
        <begin position="89"/>
        <end position="130"/>
    </location>
</feature>
<name>H5X663_9PSEU</name>
<dbReference type="Pfam" id="PF14428">
    <property type="entry name" value="DddA-like"/>
    <property type="match status" value="1"/>
</dbReference>
<evidence type="ECO:0000256" key="1">
    <source>
        <dbReference type="SAM" id="MobiDB-lite"/>
    </source>
</evidence>
<proteinExistence type="predicted"/>
<dbReference type="Proteomes" id="UP000004926">
    <property type="component" value="Chromosome"/>
</dbReference>
<dbReference type="RefSeq" id="WP_009156838.1">
    <property type="nucleotide sequence ID" value="NZ_CM001439.1"/>
</dbReference>
<dbReference type="EMBL" id="CM001439">
    <property type="protein sequence ID" value="EHR53462.1"/>
    <property type="molecule type" value="Genomic_DNA"/>
</dbReference>
<protein>
    <submittedName>
        <fullName evidence="2">Uncharacterized protein</fullName>
    </submittedName>
</protein>
<dbReference type="AlphaFoldDB" id="H5X663"/>
<reference evidence="2 3" key="1">
    <citation type="journal article" date="2012" name="Stand. Genomic Sci.">
        <title>Genome sequence of the ocean sediment bacterium Saccharomonospora marina type strain (XMU15(T)).</title>
        <authorList>
            <person name="Klenk H.P."/>
            <person name="Lu M."/>
            <person name="Lucas S."/>
            <person name="Lapidus A."/>
            <person name="Copeland A."/>
            <person name="Pitluck S."/>
            <person name="Goodwin L.A."/>
            <person name="Han C."/>
            <person name="Tapia R."/>
            <person name="Brambilla E.M."/>
            <person name="Potter G."/>
            <person name="Land M."/>
            <person name="Ivanova N."/>
            <person name="Rohde M."/>
            <person name="Goker M."/>
            <person name="Detter J.C."/>
            <person name="Li W.J."/>
            <person name="Kyrpides N.C."/>
            <person name="Woyke T."/>
        </authorList>
    </citation>
    <scope>NUCLEOTIDE SEQUENCE [LARGE SCALE GENOMIC DNA]</scope>
    <source>
        <strain evidence="2 3">XMU15</strain>
    </source>
</reference>
<evidence type="ECO:0000313" key="2">
    <source>
        <dbReference type="EMBL" id="EHR53462.1"/>
    </source>
</evidence>
<keyword evidence="3" id="KW-1185">Reference proteome</keyword>
<dbReference type="OrthoDB" id="3370651at2"/>
<dbReference type="InterPro" id="IPR032724">
    <property type="entry name" value="SCP1.201-like"/>
</dbReference>
<accession>H5X663</accession>
<dbReference type="HOGENOM" id="CLU_1336726_0_0_11"/>
<evidence type="ECO:0000313" key="3">
    <source>
        <dbReference type="Proteomes" id="UP000004926"/>
    </source>
</evidence>
<organism evidence="2 3">
    <name type="scientific">Saccharomonospora marina XMU15</name>
    <dbReference type="NCBI Taxonomy" id="882083"/>
    <lineage>
        <taxon>Bacteria</taxon>
        <taxon>Bacillati</taxon>
        <taxon>Actinomycetota</taxon>
        <taxon>Actinomycetes</taxon>
        <taxon>Pseudonocardiales</taxon>
        <taxon>Pseudonocardiaceae</taxon>
        <taxon>Saccharomonospora</taxon>
    </lineage>
</organism>